<feature type="signal peptide" evidence="1">
    <location>
        <begin position="1"/>
        <end position="25"/>
    </location>
</feature>
<feature type="non-terminal residue" evidence="3">
    <location>
        <position position="191"/>
    </location>
</feature>
<dbReference type="AlphaFoldDB" id="A0AAV5S8S7"/>
<proteinExistence type="predicted"/>
<evidence type="ECO:0000313" key="3">
    <source>
        <dbReference type="EMBL" id="GMS78832.1"/>
    </source>
</evidence>
<feature type="non-terminal residue" evidence="3">
    <location>
        <position position="1"/>
    </location>
</feature>
<keyword evidence="4" id="KW-1185">Reference proteome</keyword>
<accession>A0AAV5S8S7</accession>
<evidence type="ECO:0000256" key="1">
    <source>
        <dbReference type="SAM" id="SignalP"/>
    </source>
</evidence>
<dbReference type="InterPro" id="IPR006149">
    <property type="entry name" value="EB_dom"/>
</dbReference>
<comment type="caution">
    <text evidence="3">The sequence shown here is derived from an EMBL/GenBank/DDBJ whole genome shotgun (WGS) entry which is preliminary data.</text>
</comment>
<dbReference type="InterPro" id="IPR006150">
    <property type="entry name" value="Cys_repeat_1"/>
</dbReference>
<gene>
    <name evidence="3" type="ORF">PENTCL1PPCAC_1007</name>
</gene>
<dbReference type="SMART" id="SM00289">
    <property type="entry name" value="WR1"/>
    <property type="match status" value="2"/>
</dbReference>
<name>A0AAV5S8S7_9BILA</name>
<evidence type="ECO:0000259" key="2">
    <source>
        <dbReference type="Pfam" id="PF01683"/>
    </source>
</evidence>
<feature type="domain" description="EB" evidence="2">
    <location>
        <begin position="70"/>
        <end position="110"/>
    </location>
</feature>
<dbReference type="Proteomes" id="UP001432027">
    <property type="component" value="Unassembled WGS sequence"/>
</dbReference>
<sequence>EAMSVTTASIVSAVLTLLPVLAAVAQCPPNFQRLSTGVQCYTNEYCSSLAAGYTCENNVCCSRTQRDSFCPIDQVSVNGVCYGMVNLNEPCAYSQQCRGVNMQCLNGFCRGGNEMIGSCQNPNDVLERNMQTQQLKNCLEEPCSQGFVCEYTSASRYQCCGQYTRNIDYNYDSDASICLRVEDVVNSTFLS</sequence>
<keyword evidence="1" id="KW-0732">Signal</keyword>
<feature type="chain" id="PRO_5043383319" description="EB domain-containing protein" evidence="1">
    <location>
        <begin position="26"/>
        <end position="191"/>
    </location>
</feature>
<protein>
    <recommendedName>
        <fullName evidence="2">EB domain-containing protein</fullName>
    </recommendedName>
</protein>
<reference evidence="3" key="1">
    <citation type="submission" date="2023-10" db="EMBL/GenBank/DDBJ databases">
        <title>Genome assembly of Pristionchus species.</title>
        <authorList>
            <person name="Yoshida K."/>
            <person name="Sommer R.J."/>
        </authorList>
    </citation>
    <scope>NUCLEOTIDE SEQUENCE</scope>
    <source>
        <strain evidence="3">RS0144</strain>
    </source>
</reference>
<evidence type="ECO:0000313" key="4">
    <source>
        <dbReference type="Proteomes" id="UP001432027"/>
    </source>
</evidence>
<organism evidence="3 4">
    <name type="scientific">Pristionchus entomophagus</name>
    <dbReference type="NCBI Taxonomy" id="358040"/>
    <lineage>
        <taxon>Eukaryota</taxon>
        <taxon>Metazoa</taxon>
        <taxon>Ecdysozoa</taxon>
        <taxon>Nematoda</taxon>
        <taxon>Chromadorea</taxon>
        <taxon>Rhabditida</taxon>
        <taxon>Rhabditina</taxon>
        <taxon>Diplogasteromorpha</taxon>
        <taxon>Diplogasteroidea</taxon>
        <taxon>Neodiplogasteridae</taxon>
        <taxon>Pristionchus</taxon>
    </lineage>
</organism>
<dbReference type="Pfam" id="PF01683">
    <property type="entry name" value="EB"/>
    <property type="match status" value="1"/>
</dbReference>
<dbReference type="EMBL" id="BTSX01000001">
    <property type="protein sequence ID" value="GMS78832.1"/>
    <property type="molecule type" value="Genomic_DNA"/>
</dbReference>